<dbReference type="OrthoDB" id="2013775at2759"/>
<dbReference type="PANTHER" id="PTHR45661">
    <property type="entry name" value="SURFACE ANTIGEN"/>
    <property type="match status" value="1"/>
</dbReference>
<dbReference type="InterPro" id="IPR026906">
    <property type="entry name" value="LRR_5"/>
</dbReference>
<name>A2DS23_TRIV3</name>
<dbReference type="SUPFAM" id="SSF52058">
    <property type="entry name" value="L domain-like"/>
    <property type="match status" value="1"/>
</dbReference>
<keyword evidence="3" id="KW-1185">Reference proteome</keyword>
<dbReference type="Pfam" id="PF13306">
    <property type="entry name" value="LRR_5"/>
    <property type="match status" value="2"/>
</dbReference>
<dbReference type="STRING" id="5722.A2DS23"/>
<evidence type="ECO:0000256" key="1">
    <source>
        <dbReference type="SAM" id="SignalP"/>
    </source>
</evidence>
<dbReference type="RefSeq" id="XP_001329016.1">
    <property type="nucleotide sequence ID" value="XM_001328981.1"/>
</dbReference>
<evidence type="ECO:0000313" key="3">
    <source>
        <dbReference type="Proteomes" id="UP000001542"/>
    </source>
</evidence>
<sequence length="379" mass="43398">MLLFILLLSSLDEITTISSLEDNLKIYKVPESITEITANFEGSTNTLQQIDFLGKKVKKLSPHIFMNCYLLNSINLENCAKLKMIPEHAFCNCSSLKSIKLPTNTRTIARCAFFNCTSLMKIIFPQDSQLEYIMNDCFSYTSIVSFTIPFKVKSIAERSFRWCTKLRTFQIDDNKYFSFENSCLILKQISTILTHAHADPNPIVTIPENVCGIYGYAFAGSNTEGFVFYNTAIQFYRQCFIDMPKIQHADLSGANSFLIGSNIFENCTELITCILPKTQTYMSAGIFLNCSKLENVTLGRICTSIGADMFTNCTRLKYVTCTRMIWKQIQENYNWTTMVPTIYPDILVRIIDITNYKCIAPFHCIRDEDYLLKNHKKIA</sequence>
<dbReference type="Proteomes" id="UP000001542">
    <property type="component" value="Unassembled WGS sequence"/>
</dbReference>
<dbReference type="PANTHER" id="PTHR45661:SF3">
    <property type="entry name" value="IG-LIKE DOMAIN-CONTAINING PROTEIN"/>
    <property type="match status" value="1"/>
</dbReference>
<dbReference type="VEuPathDB" id="TrichDB:TVAGG3_1001010"/>
<dbReference type="VEuPathDB" id="TrichDB:TVAG_447520"/>
<dbReference type="KEGG" id="tva:4774805"/>
<keyword evidence="1" id="KW-0732">Signal</keyword>
<feature type="chain" id="PRO_5002643265" evidence="1">
    <location>
        <begin position="20"/>
        <end position="379"/>
    </location>
</feature>
<dbReference type="Gene3D" id="3.80.10.10">
    <property type="entry name" value="Ribonuclease Inhibitor"/>
    <property type="match status" value="1"/>
</dbReference>
<dbReference type="InterPro" id="IPR032675">
    <property type="entry name" value="LRR_dom_sf"/>
</dbReference>
<accession>A2DS23</accession>
<protein>
    <submittedName>
        <fullName evidence="2">Surface antigen BspA-like</fullName>
    </submittedName>
</protein>
<proteinExistence type="predicted"/>
<dbReference type="InterPro" id="IPR053139">
    <property type="entry name" value="Surface_bspA-like"/>
</dbReference>
<reference evidence="2" key="1">
    <citation type="submission" date="2006-10" db="EMBL/GenBank/DDBJ databases">
        <authorList>
            <person name="Amadeo P."/>
            <person name="Zhao Q."/>
            <person name="Wortman J."/>
            <person name="Fraser-Liggett C."/>
            <person name="Carlton J."/>
        </authorList>
    </citation>
    <scope>NUCLEOTIDE SEQUENCE</scope>
    <source>
        <strain evidence="2">G3</strain>
    </source>
</reference>
<dbReference type="SMR" id="A2DS23"/>
<evidence type="ECO:0000313" key="2">
    <source>
        <dbReference type="EMBL" id="EAY16793.1"/>
    </source>
</evidence>
<reference evidence="2" key="2">
    <citation type="journal article" date="2007" name="Science">
        <title>Draft genome sequence of the sexually transmitted pathogen Trichomonas vaginalis.</title>
        <authorList>
            <person name="Carlton J.M."/>
            <person name="Hirt R.P."/>
            <person name="Silva J.C."/>
            <person name="Delcher A.L."/>
            <person name="Schatz M."/>
            <person name="Zhao Q."/>
            <person name="Wortman J.R."/>
            <person name="Bidwell S.L."/>
            <person name="Alsmark U.C.M."/>
            <person name="Besteiro S."/>
            <person name="Sicheritz-Ponten T."/>
            <person name="Noel C.J."/>
            <person name="Dacks J.B."/>
            <person name="Foster P.G."/>
            <person name="Simillion C."/>
            <person name="Van de Peer Y."/>
            <person name="Miranda-Saavedra D."/>
            <person name="Barton G.J."/>
            <person name="Westrop G.D."/>
            <person name="Mueller S."/>
            <person name="Dessi D."/>
            <person name="Fiori P.L."/>
            <person name="Ren Q."/>
            <person name="Paulsen I."/>
            <person name="Zhang H."/>
            <person name="Bastida-Corcuera F.D."/>
            <person name="Simoes-Barbosa A."/>
            <person name="Brown M.T."/>
            <person name="Hayes R.D."/>
            <person name="Mukherjee M."/>
            <person name="Okumura C.Y."/>
            <person name="Schneider R."/>
            <person name="Smith A.J."/>
            <person name="Vanacova S."/>
            <person name="Villalvazo M."/>
            <person name="Haas B.J."/>
            <person name="Pertea M."/>
            <person name="Feldblyum T.V."/>
            <person name="Utterback T.R."/>
            <person name="Shu C.L."/>
            <person name="Osoegawa K."/>
            <person name="de Jong P.J."/>
            <person name="Hrdy I."/>
            <person name="Horvathova L."/>
            <person name="Zubacova Z."/>
            <person name="Dolezal P."/>
            <person name="Malik S.B."/>
            <person name="Logsdon J.M. Jr."/>
            <person name="Henze K."/>
            <person name="Gupta A."/>
            <person name="Wang C.C."/>
            <person name="Dunne R.L."/>
            <person name="Upcroft J.A."/>
            <person name="Upcroft P."/>
            <person name="White O."/>
            <person name="Salzberg S.L."/>
            <person name="Tang P."/>
            <person name="Chiu C.-H."/>
            <person name="Lee Y.-S."/>
            <person name="Embley T.M."/>
            <person name="Coombs G.H."/>
            <person name="Mottram J.C."/>
            <person name="Tachezy J."/>
            <person name="Fraser-Liggett C.M."/>
            <person name="Johnson P.J."/>
        </authorList>
    </citation>
    <scope>NUCLEOTIDE SEQUENCE [LARGE SCALE GENOMIC DNA]</scope>
    <source>
        <strain evidence="2">G3</strain>
    </source>
</reference>
<organism evidence="2 3">
    <name type="scientific">Trichomonas vaginalis (strain ATCC PRA-98 / G3)</name>
    <dbReference type="NCBI Taxonomy" id="412133"/>
    <lineage>
        <taxon>Eukaryota</taxon>
        <taxon>Metamonada</taxon>
        <taxon>Parabasalia</taxon>
        <taxon>Trichomonadida</taxon>
        <taxon>Trichomonadidae</taxon>
        <taxon>Trichomonas</taxon>
    </lineage>
</organism>
<gene>
    <name evidence="2" type="ORF">TVAG_447520</name>
</gene>
<dbReference type="InParanoid" id="A2DS23"/>
<feature type="signal peptide" evidence="1">
    <location>
        <begin position="1"/>
        <end position="19"/>
    </location>
</feature>
<dbReference type="AlphaFoldDB" id="A2DS23"/>
<dbReference type="EMBL" id="DS113238">
    <property type="protein sequence ID" value="EAY16793.1"/>
    <property type="molecule type" value="Genomic_DNA"/>
</dbReference>